<protein>
    <submittedName>
        <fullName evidence="3">Peptidase M4</fullName>
    </submittedName>
</protein>
<gene>
    <name evidence="3" type="ORF">GTW09_05420</name>
</gene>
<dbReference type="RefSeq" id="WP_163110637.1">
    <property type="nucleotide sequence ID" value="NZ_JAAAWP010000002.1"/>
</dbReference>
<organism evidence="3 4">
    <name type="scientific">Alteromonas hispanica</name>
    <dbReference type="NCBI Taxonomy" id="315421"/>
    <lineage>
        <taxon>Bacteria</taxon>
        <taxon>Pseudomonadati</taxon>
        <taxon>Pseudomonadota</taxon>
        <taxon>Gammaproteobacteria</taxon>
        <taxon>Alteromonadales</taxon>
        <taxon>Alteromonadaceae</taxon>
        <taxon>Alteromonas/Salinimonas group</taxon>
        <taxon>Alteromonas</taxon>
    </lineage>
</organism>
<feature type="signal peptide" evidence="1">
    <location>
        <begin position="1"/>
        <end position="24"/>
    </location>
</feature>
<keyword evidence="1" id="KW-0732">Signal</keyword>
<dbReference type="AlphaFoldDB" id="A0A6L9MRY6"/>
<feature type="chain" id="PRO_5026868592" evidence="1">
    <location>
        <begin position="25"/>
        <end position="89"/>
    </location>
</feature>
<name>A0A6L9MRY6_9ALTE</name>
<accession>A0A6L9MRY6</accession>
<keyword evidence="4" id="KW-1185">Reference proteome</keyword>
<feature type="domain" description="PepSY" evidence="2">
    <location>
        <begin position="12"/>
        <end position="86"/>
    </location>
</feature>
<reference evidence="3 4" key="1">
    <citation type="submission" date="2020-01" db="EMBL/GenBank/DDBJ databases">
        <title>Genomes of bacteria type strains.</title>
        <authorList>
            <person name="Chen J."/>
            <person name="Zhu S."/>
            <person name="Yang J."/>
        </authorList>
    </citation>
    <scope>NUCLEOTIDE SEQUENCE [LARGE SCALE GENOMIC DNA]</scope>
    <source>
        <strain evidence="3 4">LMG 22958</strain>
    </source>
</reference>
<evidence type="ECO:0000259" key="2">
    <source>
        <dbReference type="Pfam" id="PF13670"/>
    </source>
</evidence>
<dbReference type="InterPro" id="IPR025711">
    <property type="entry name" value="PepSY"/>
</dbReference>
<evidence type="ECO:0000256" key="1">
    <source>
        <dbReference type="SAM" id="SignalP"/>
    </source>
</evidence>
<sequence>MWLLLRAALFSACLALISVNTAYAQQNKSNEVSKSQAASKASSAANGRVLKIEQTSSTYRVKVLKKSGRVVSVDVDKRSGKVKKSKDKD</sequence>
<dbReference type="EMBL" id="JAAAWP010000002">
    <property type="protein sequence ID" value="NDW20949.1"/>
    <property type="molecule type" value="Genomic_DNA"/>
</dbReference>
<dbReference type="Pfam" id="PF13670">
    <property type="entry name" value="PepSY_2"/>
    <property type="match status" value="1"/>
</dbReference>
<comment type="caution">
    <text evidence="3">The sequence shown here is derived from an EMBL/GenBank/DDBJ whole genome shotgun (WGS) entry which is preliminary data.</text>
</comment>
<evidence type="ECO:0000313" key="4">
    <source>
        <dbReference type="Proteomes" id="UP000478837"/>
    </source>
</evidence>
<dbReference type="Gene3D" id="3.10.450.40">
    <property type="match status" value="1"/>
</dbReference>
<dbReference type="Proteomes" id="UP000478837">
    <property type="component" value="Unassembled WGS sequence"/>
</dbReference>
<proteinExistence type="predicted"/>
<evidence type="ECO:0000313" key="3">
    <source>
        <dbReference type="EMBL" id="NDW20949.1"/>
    </source>
</evidence>